<sequence>MPLVRVELPAGKPAEYRAAVGEAIQQAMHAALKVPLQERFHIFTEHAPADLVIDQTYLGIERSVDAIVVQVTLNEGRDAEVKRGFYRTLADGLRERIGLRPEDLVVNLVEVKRENWSFGNGEAQLV</sequence>
<dbReference type="OrthoDB" id="9804765at2"/>
<dbReference type="AlphaFoldDB" id="A0A1M5MK02"/>
<dbReference type="InterPro" id="IPR014347">
    <property type="entry name" value="Tautomerase/MIF_sf"/>
</dbReference>
<organism evidence="1 2">
    <name type="scientific">Bradyrhizobium erythrophlei</name>
    <dbReference type="NCBI Taxonomy" id="1437360"/>
    <lineage>
        <taxon>Bacteria</taxon>
        <taxon>Pseudomonadati</taxon>
        <taxon>Pseudomonadota</taxon>
        <taxon>Alphaproteobacteria</taxon>
        <taxon>Hyphomicrobiales</taxon>
        <taxon>Nitrobacteraceae</taxon>
        <taxon>Bradyrhizobium</taxon>
    </lineage>
</organism>
<protein>
    <submittedName>
        <fullName evidence="1">Tautomerase enzyme</fullName>
    </submittedName>
</protein>
<accession>A0A1M5MK02</accession>
<dbReference type="RefSeq" id="WP_079567484.1">
    <property type="nucleotide sequence ID" value="NZ_LT670818.1"/>
</dbReference>
<evidence type="ECO:0000313" key="1">
    <source>
        <dbReference type="EMBL" id="SHG77432.1"/>
    </source>
</evidence>
<dbReference type="PANTHER" id="PTHR38460:SF1">
    <property type="entry name" value="TAUTOMERASE YOLI-RELATED"/>
    <property type="match status" value="1"/>
</dbReference>
<dbReference type="Gene3D" id="3.30.429.10">
    <property type="entry name" value="Macrophage Migration Inhibitory Factor"/>
    <property type="match status" value="1"/>
</dbReference>
<gene>
    <name evidence="1" type="ORF">SAMN05444169_4064</name>
</gene>
<proteinExistence type="predicted"/>
<dbReference type="Proteomes" id="UP000190675">
    <property type="component" value="Chromosome I"/>
</dbReference>
<dbReference type="EMBL" id="LT670818">
    <property type="protein sequence ID" value="SHG77432.1"/>
    <property type="molecule type" value="Genomic_DNA"/>
</dbReference>
<dbReference type="InterPro" id="IPR037479">
    <property type="entry name" value="Tauto_MSAD"/>
</dbReference>
<dbReference type="SUPFAM" id="SSF55331">
    <property type="entry name" value="Tautomerase/MIF"/>
    <property type="match status" value="1"/>
</dbReference>
<dbReference type="Pfam" id="PF14552">
    <property type="entry name" value="Tautomerase_2"/>
    <property type="match status" value="1"/>
</dbReference>
<reference evidence="1 2" key="1">
    <citation type="submission" date="2016-11" db="EMBL/GenBank/DDBJ databases">
        <authorList>
            <person name="Jaros S."/>
            <person name="Januszkiewicz K."/>
            <person name="Wedrychowicz H."/>
        </authorList>
    </citation>
    <scope>NUCLEOTIDE SEQUENCE [LARGE SCALE GENOMIC DNA]</scope>
    <source>
        <strain evidence="1 2">GAS242</strain>
    </source>
</reference>
<dbReference type="PANTHER" id="PTHR38460">
    <property type="entry name" value="TAUTOMERASE YOLI-RELATED"/>
    <property type="match status" value="1"/>
</dbReference>
<name>A0A1M5MK02_9BRAD</name>
<evidence type="ECO:0000313" key="2">
    <source>
        <dbReference type="Proteomes" id="UP000190675"/>
    </source>
</evidence>